<protein>
    <recommendedName>
        <fullName evidence="1">Lipid A deacylase</fullName>
        <ecNumber evidence="1">3.1.1.77</ecNumber>
    </recommendedName>
    <alternativeName>
        <fullName evidence="1">LPS 3-O-deacylase</fullName>
    </alternativeName>
    <alternativeName>
        <fullName evidence="1">Outer membrane enzyme</fullName>
    </alternativeName>
</protein>
<comment type="subcellular location">
    <subcellularLocation>
        <location evidence="1">Cell outer membrane</location>
        <topology evidence="1">Multi-pass membrane protein</topology>
    </subcellularLocation>
</comment>
<dbReference type="InterPro" id="IPR018550">
    <property type="entry name" value="Lipid-A_deacylase-rel"/>
</dbReference>
<keyword evidence="1" id="KW-0998">Cell outer membrane</keyword>
<evidence type="ECO:0000313" key="4">
    <source>
        <dbReference type="EMBL" id="QQP85822.1"/>
    </source>
</evidence>
<organism evidence="4 5">
    <name type="scientific">Entomomonas asaccharolytica</name>
    <dbReference type="NCBI Taxonomy" id="2785331"/>
    <lineage>
        <taxon>Bacteria</taxon>
        <taxon>Pseudomonadati</taxon>
        <taxon>Pseudomonadota</taxon>
        <taxon>Gammaproteobacteria</taxon>
        <taxon>Pseudomonadales</taxon>
        <taxon>Pseudomonadaceae</taxon>
        <taxon>Entomomonas</taxon>
    </lineage>
</organism>
<keyword evidence="3" id="KW-0732">Signal</keyword>
<dbReference type="Proteomes" id="UP000595278">
    <property type="component" value="Chromosome"/>
</dbReference>
<keyword evidence="1" id="KW-0472">Membrane</keyword>
<gene>
    <name evidence="4" type="ORF">JHT90_00730</name>
</gene>
<sequence length="189" mass="20728">MKTISTVITAILLTIPTIPLAQDYSTSSKEISNNTTYHLNAGVAVGATDAGDMTYRFAIAAPWNVNWLNSTVGYVSGYWDFGYTYWEGGDAAAGNHSLAVAPVFTYNFNTNSQIKPYIEVAIGVAAFSRTRVSNKKLGSAFNFEDRLGLGITFLERQKLGVRVMHYSNGGIKKPNQGVNNYSLFYSYAF</sequence>
<feature type="signal peptide" evidence="3">
    <location>
        <begin position="1"/>
        <end position="21"/>
    </location>
</feature>
<proteinExistence type="inferred from homology"/>
<evidence type="ECO:0000256" key="2">
    <source>
        <dbReference type="PIRSR" id="PIRSR029681-2"/>
    </source>
</evidence>
<dbReference type="GO" id="GO:0050528">
    <property type="term" value="F:acyloxyacyl hydrolase activity"/>
    <property type="evidence" value="ECO:0007669"/>
    <property type="project" value="UniProtKB-EC"/>
</dbReference>
<dbReference type="Pfam" id="PF09411">
    <property type="entry name" value="PagL"/>
    <property type="match status" value="1"/>
</dbReference>
<feature type="site" description="Critical for activity" evidence="2">
    <location>
        <position position="168"/>
    </location>
</feature>
<evidence type="ECO:0000313" key="5">
    <source>
        <dbReference type="Proteomes" id="UP000595278"/>
    </source>
</evidence>
<comment type="catalytic activity">
    <reaction evidence="1">
        <text>a 3-(acyloxy)acyl derivative of bacterial toxin + H2O = a 3-hydroxyacyl derivative of bacterial toxin + a fatty acid + H(+)</text>
        <dbReference type="Rhea" id="RHEA:12032"/>
        <dbReference type="ChEBI" id="CHEBI:15377"/>
        <dbReference type="ChEBI" id="CHEBI:15378"/>
        <dbReference type="ChEBI" id="CHEBI:28868"/>
        <dbReference type="ChEBI" id="CHEBI:136853"/>
        <dbReference type="ChEBI" id="CHEBI:140675"/>
        <dbReference type="EC" id="3.1.1.77"/>
    </reaction>
</comment>
<comment type="subunit">
    <text evidence="1">Homodimer.</text>
</comment>
<dbReference type="Gene3D" id="2.40.160.20">
    <property type="match status" value="1"/>
</dbReference>
<keyword evidence="1 4" id="KW-0378">Hydrolase</keyword>
<feature type="chain" id="PRO_5037953038" description="Lipid A deacylase" evidence="3">
    <location>
        <begin position="22"/>
        <end position="189"/>
    </location>
</feature>
<name>A0A974RX46_9GAMM</name>
<keyword evidence="5" id="KW-1185">Reference proteome</keyword>
<comment type="similarity">
    <text evidence="1">Belongs to the PagL family.</text>
</comment>
<dbReference type="PIRSF" id="PIRSF029681">
    <property type="entry name" value="PagL"/>
    <property type="match status" value="1"/>
</dbReference>
<comment type="function">
    <text evidence="1">Has lipid A 3-O-deacylase activity. Hydrolyzes the ester bond at the 3 position of lipid A, a bioactive component of lipopolysaccharide (LPS), thereby releasing the primary fatty acyl moiety.</text>
</comment>
<dbReference type="AlphaFoldDB" id="A0A974RX46"/>
<dbReference type="GO" id="GO:0009279">
    <property type="term" value="C:cell outer membrane"/>
    <property type="evidence" value="ECO:0007669"/>
    <property type="project" value="UniProtKB-SubCell"/>
</dbReference>
<reference evidence="4 5" key="1">
    <citation type="submission" date="2021-01" db="EMBL/GenBank/DDBJ databases">
        <title>Entomomonas sp. F2A isolated from a house cricket (Acheta domesticus).</title>
        <authorList>
            <person name="Spergser J."/>
            <person name="Busse H.-J."/>
        </authorList>
    </citation>
    <scope>NUCLEOTIDE SEQUENCE [LARGE SCALE GENOMIC DNA]</scope>
    <source>
        <strain evidence="4 5">F2A</strain>
    </source>
</reference>
<evidence type="ECO:0000256" key="3">
    <source>
        <dbReference type="SAM" id="SignalP"/>
    </source>
</evidence>
<dbReference type="RefSeq" id="WP_201092904.1">
    <property type="nucleotide sequence ID" value="NZ_CP067393.1"/>
</dbReference>
<dbReference type="KEGG" id="eaz:JHT90_00730"/>
<evidence type="ECO:0000256" key="1">
    <source>
        <dbReference type="PIRNR" id="PIRNR029681"/>
    </source>
</evidence>
<dbReference type="EMBL" id="CP067393">
    <property type="protein sequence ID" value="QQP85822.1"/>
    <property type="molecule type" value="Genomic_DNA"/>
</dbReference>
<dbReference type="EC" id="3.1.1.77" evidence="1"/>
<accession>A0A974RX46</accession>